<keyword evidence="6" id="KW-0847">Vitamin C</keyword>
<dbReference type="PANTHER" id="PTHR14049">
    <property type="entry name" value="LEPRECAN 1"/>
    <property type="match status" value="1"/>
</dbReference>
<dbReference type="InterPro" id="IPR005123">
    <property type="entry name" value="Oxoglu/Fe-dep_dioxygenase_dom"/>
</dbReference>
<comment type="cofactor">
    <cofactor evidence="2">
        <name>Fe cation</name>
        <dbReference type="ChEBI" id="CHEBI:24875"/>
    </cofactor>
</comment>
<keyword evidence="8" id="KW-0560">Oxidoreductase</keyword>
<dbReference type="GO" id="GO:0005506">
    <property type="term" value="F:iron ion binding"/>
    <property type="evidence" value="ECO:0007669"/>
    <property type="project" value="InterPro"/>
</dbReference>
<organism evidence="11 12">
    <name type="scientific">Aphanizomenon flos-aquae WA102</name>
    <dbReference type="NCBI Taxonomy" id="1710896"/>
    <lineage>
        <taxon>Bacteria</taxon>
        <taxon>Bacillati</taxon>
        <taxon>Cyanobacteriota</taxon>
        <taxon>Cyanophyceae</taxon>
        <taxon>Nostocales</taxon>
        <taxon>Aphanizomenonaceae</taxon>
        <taxon>Aphanizomenon</taxon>
    </lineage>
</organism>
<dbReference type="AlphaFoldDB" id="A0A1B7X843"/>
<keyword evidence="4" id="KW-0479">Metal-binding</keyword>
<dbReference type="InterPro" id="IPR039575">
    <property type="entry name" value="P3H"/>
</dbReference>
<feature type="domain" description="Fe2OG dioxygenase" evidence="10">
    <location>
        <begin position="90"/>
        <end position="195"/>
    </location>
</feature>
<name>A0A1B7X843_APHFL</name>
<reference evidence="11 12" key="1">
    <citation type="submission" date="2015-09" db="EMBL/GenBank/DDBJ databases">
        <title>Aphanizomenon flos-aquae WA102.</title>
        <authorList>
            <person name="Driscoll C."/>
        </authorList>
    </citation>
    <scope>NUCLEOTIDE SEQUENCE [LARGE SCALE GENOMIC DNA]</scope>
    <source>
        <strain evidence="11">WA102</strain>
    </source>
</reference>
<evidence type="ECO:0000259" key="10">
    <source>
        <dbReference type="PROSITE" id="PS51471"/>
    </source>
</evidence>
<evidence type="ECO:0000256" key="6">
    <source>
        <dbReference type="ARBA" id="ARBA00022896"/>
    </source>
</evidence>
<comment type="cofactor">
    <cofactor evidence="1">
        <name>L-ascorbate</name>
        <dbReference type="ChEBI" id="CHEBI:38290"/>
    </cofactor>
</comment>
<dbReference type="GO" id="GO:0031418">
    <property type="term" value="F:L-ascorbic acid binding"/>
    <property type="evidence" value="ECO:0007669"/>
    <property type="project" value="UniProtKB-KW"/>
</dbReference>
<dbReference type="PROSITE" id="PS51471">
    <property type="entry name" value="FE2OG_OXY"/>
    <property type="match status" value="1"/>
</dbReference>
<evidence type="ECO:0000256" key="3">
    <source>
        <dbReference type="ARBA" id="ARBA00012262"/>
    </source>
</evidence>
<evidence type="ECO:0000256" key="9">
    <source>
        <dbReference type="ARBA" id="ARBA00023004"/>
    </source>
</evidence>
<dbReference type="Proteomes" id="UP000092093">
    <property type="component" value="Unassembled WGS sequence"/>
</dbReference>
<evidence type="ECO:0000256" key="7">
    <source>
        <dbReference type="ARBA" id="ARBA00022964"/>
    </source>
</evidence>
<keyword evidence="9" id="KW-0408">Iron</keyword>
<keyword evidence="7" id="KW-0223">Dioxygenase</keyword>
<proteinExistence type="predicted"/>
<protein>
    <recommendedName>
        <fullName evidence="3">procollagen-proline 3-dioxygenase</fullName>
        <ecNumber evidence="3">1.14.11.7</ecNumber>
    </recommendedName>
</protein>
<dbReference type="InterPro" id="IPR006620">
    <property type="entry name" value="Pro_4_hyd_alph"/>
</dbReference>
<evidence type="ECO:0000313" key="11">
    <source>
        <dbReference type="EMBL" id="OBQ45507.1"/>
    </source>
</evidence>
<dbReference type="Gene3D" id="2.60.120.620">
    <property type="entry name" value="q2cbj1_9rhob like domain"/>
    <property type="match status" value="1"/>
</dbReference>
<evidence type="ECO:0000256" key="5">
    <source>
        <dbReference type="ARBA" id="ARBA00022737"/>
    </source>
</evidence>
<evidence type="ECO:0000256" key="8">
    <source>
        <dbReference type="ARBA" id="ARBA00023002"/>
    </source>
</evidence>
<dbReference type="PANTHER" id="PTHR14049:SF9">
    <property type="entry name" value="PROCOLLAGEN-PROLINE 3-DIOXYGENASE"/>
    <property type="match status" value="1"/>
</dbReference>
<gene>
    <name evidence="11" type="ORF">AN484_00575</name>
</gene>
<dbReference type="EC" id="1.14.11.7" evidence="3"/>
<dbReference type="InterPro" id="IPR044862">
    <property type="entry name" value="Pro_4_hyd_alph_FE2OG_OXY"/>
</dbReference>
<evidence type="ECO:0000256" key="4">
    <source>
        <dbReference type="ARBA" id="ARBA00022723"/>
    </source>
</evidence>
<dbReference type="SMART" id="SM00702">
    <property type="entry name" value="P4Hc"/>
    <property type="match status" value="1"/>
</dbReference>
<sequence>MNLNNKNRITKDIVVYENFVSKEDCEKMIKALDAQANNGKISWMPISFYESYSSVLPQDNDQEILDAGLEPTIFSDIEKAMPEAIASVHDLDPKIISKIGYHTQKWEPGAYARIHSDNTDEHGNSGAFTRSRYAGFLYLNDDFEGGLLRFPDQNIEIKPQVGMLAVFDGGFNNMHEVSLIESGVRYTIGSFWDDREESDYPQELRDAWAEEMKETRAKQEIERAKWQELLKEGYKIDMNNNKYKVEEN</sequence>
<keyword evidence="5" id="KW-0677">Repeat</keyword>
<comment type="caution">
    <text evidence="11">The sequence shown here is derived from an EMBL/GenBank/DDBJ whole genome shotgun (WGS) entry which is preliminary data.</text>
</comment>
<accession>A0A1B7X843</accession>
<dbReference type="EMBL" id="LJOW01000002">
    <property type="protein sequence ID" value="OBQ45507.1"/>
    <property type="molecule type" value="Genomic_DNA"/>
</dbReference>
<evidence type="ECO:0000256" key="1">
    <source>
        <dbReference type="ARBA" id="ARBA00001961"/>
    </source>
</evidence>
<dbReference type="GO" id="GO:0032963">
    <property type="term" value="P:collagen metabolic process"/>
    <property type="evidence" value="ECO:0007669"/>
    <property type="project" value="InterPro"/>
</dbReference>
<evidence type="ECO:0000256" key="2">
    <source>
        <dbReference type="ARBA" id="ARBA00001962"/>
    </source>
</evidence>
<dbReference type="GO" id="GO:0019797">
    <property type="term" value="F:procollagen-proline 3-dioxygenase activity"/>
    <property type="evidence" value="ECO:0007669"/>
    <property type="project" value="UniProtKB-EC"/>
</dbReference>
<dbReference type="Pfam" id="PF13640">
    <property type="entry name" value="2OG-FeII_Oxy_3"/>
    <property type="match status" value="1"/>
</dbReference>
<evidence type="ECO:0000313" key="12">
    <source>
        <dbReference type="Proteomes" id="UP000092093"/>
    </source>
</evidence>